<dbReference type="OrthoDB" id="26872at2"/>
<organism evidence="4 5">
    <name type="scientific">Agromyces bracchium</name>
    <dbReference type="NCBI Taxonomy" id="88376"/>
    <lineage>
        <taxon>Bacteria</taxon>
        <taxon>Bacillati</taxon>
        <taxon>Actinomycetota</taxon>
        <taxon>Actinomycetes</taxon>
        <taxon>Micrococcales</taxon>
        <taxon>Microbacteriaceae</taxon>
        <taxon>Agromyces</taxon>
    </lineage>
</organism>
<proteinExistence type="predicted"/>
<evidence type="ECO:0000313" key="5">
    <source>
        <dbReference type="Proteomes" id="UP000433071"/>
    </source>
</evidence>
<dbReference type="InterPro" id="IPR005183">
    <property type="entry name" value="DUF305_CopM-like"/>
</dbReference>
<reference evidence="4 5" key="1">
    <citation type="submission" date="2019-11" db="EMBL/GenBank/DDBJ databases">
        <title>Agromyces kandeliae sp. nov., isolated from mangrove soil.</title>
        <authorList>
            <person name="Wang R."/>
        </authorList>
    </citation>
    <scope>NUCLEOTIDE SEQUENCE [LARGE SCALE GENOMIC DNA]</scope>
    <source>
        <strain evidence="4 5">JCM 11433</strain>
    </source>
</reference>
<evidence type="ECO:0000256" key="1">
    <source>
        <dbReference type="SAM" id="MobiDB-lite"/>
    </source>
</evidence>
<accession>A0A6I3LZV4</accession>
<dbReference type="PROSITE" id="PS51257">
    <property type="entry name" value="PROKAR_LIPOPROTEIN"/>
    <property type="match status" value="1"/>
</dbReference>
<sequence>MAASARSFGAAAALLLALGLTGCTTGDDSPESTGPVVQLGAPGEENRTLSPDEAAALDSPTHSEADVEFMQMMILHHDQALTMTGWVDERTTDRDIRLLAERMRISQEDEMDFMAGWLRDRGTPLRDEHAAHGGGQDMPGMLTDEQFDRLEAAGGEEFERLFLEYMIQHHSGALEMVADLWASYGGQEPAIGQFARHVEGDQGIEITRMQEMLAERTS</sequence>
<feature type="domain" description="DUF305" evidence="3">
    <location>
        <begin position="66"/>
        <end position="213"/>
    </location>
</feature>
<dbReference type="Gene3D" id="1.20.1260.10">
    <property type="match status" value="1"/>
</dbReference>
<protein>
    <submittedName>
        <fullName evidence="4">DUF305 domain-containing protein</fullName>
    </submittedName>
</protein>
<keyword evidence="2" id="KW-0732">Signal</keyword>
<evidence type="ECO:0000256" key="2">
    <source>
        <dbReference type="SAM" id="SignalP"/>
    </source>
</evidence>
<name>A0A6I3LZV4_9MICO</name>
<dbReference type="InterPro" id="IPR012347">
    <property type="entry name" value="Ferritin-like"/>
</dbReference>
<dbReference type="EMBL" id="WMLB01000017">
    <property type="protein sequence ID" value="MTH68000.1"/>
    <property type="molecule type" value="Genomic_DNA"/>
</dbReference>
<dbReference type="PANTHER" id="PTHR36933">
    <property type="entry name" value="SLL0788 PROTEIN"/>
    <property type="match status" value="1"/>
</dbReference>
<dbReference type="RefSeq" id="WP_155051053.1">
    <property type="nucleotide sequence ID" value="NZ_BAAAIB010000001.1"/>
</dbReference>
<feature type="region of interest" description="Disordered" evidence="1">
    <location>
        <begin position="26"/>
        <end position="50"/>
    </location>
</feature>
<evidence type="ECO:0000313" key="4">
    <source>
        <dbReference type="EMBL" id="MTH68000.1"/>
    </source>
</evidence>
<evidence type="ECO:0000259" key="3">
    <source>
        <dbReference type="Pfam" id="PF03713"/>
    </source>
</evidence>
<dbReference type="Proteomes" id="UP000433071">
    <property type="component" value="Unassembled WGS sequence"/>
</dbReference>
<dbReference type="Pfam" id="PF03713">
    <property type="entry name" value="DUF305"/>
    <property type="match status" value="1"/>
</dbReference>
<gene>
    <name evidence="4" type="ORF">GJ743_06390</name>
</gene>
<comment type="caution">
    <text evidence="4">The sequence shown here is derived from an EMBL/GenBank/DDBJ whole genome shotgun (WGS) entry which is preliminary data.</text>
</comment>
<dbReference type="PANTHER" id="PTHR36933:SF1">
    <property type="entry name" value="SLL0788 PROTEIN"/>
    <property type="match status" value="1"/>
</dbReference>
<dbReference type="AlphaFoldDB" id="A0A6I3LZV4"/>
<feature type="chain" id="PRO_5026010341" evidence="2">
    <location>
        <begin position="27"/>
        <end position="218"/>
    </location>
</feature>
<feature type="signal peptide" evidence="2">
    <location>
        <begin position="1"/>
        <end position="26"/>
    </location>
</feature>
<keyword evidence="5" id="KW-1185">Reference proteome</keyword>